<feature type="non-terminal residue" evidence="2">
    <location>
        <position position="72"/>
    </location>
</feature>
<feature type="compositionally biased region" description="Low complexity" evidence="1">
    <location>
        <begin position="15"/>
        <end position="29"/>
    </location>
</feature>
<sequence>MQKLLSGELGHSSLASQSTTQAEATETQSDSIETLLDDLRQLAFSKNILKNLPNDVTLVEEVKALLAKLNDR</sequence>
<evidence type="ECO:0000256" key="1">
    <source>
        <dbReference type="SAM" id="MobiDB-lite"/>
    </source>
</evidence>
<dbReference type="Proteomes" id="UP000265520">
    <property type="component" value="Unassembled WGS sequence"/>
</dbReference>
<dbReference type="AlphaFoldDB" id="A0A392TEN0"/>
<reference evidence="2 3" key="1">
    <citation type="journal article" date="2018" name="Front. Plant Sci.">
        <title>Red Clover (Trifolium pratense) and Zigzag Clover (T. medium) - A Picture of Genomic Similarities and Differences.</title>
        <authorList>
            <person name="Dluhosova J."/>
            <person name="Istvanek J."/>
            <person name="Nedelnik J."/>
            <person name="Repkova J."/>
        </authorList>
    </citation>
    <scope>NUCLEOTIDE SEQUENCE [LARGE SCALE GENOMIC DNA]</scope>
    <source>
        <strain evidence="3">cv. 10/8</strain>
        <tissue evidence="2">Leaf</tissue>
    </source>
</reference>
<dbReference type="EMBL" id="LXQA010545540">
    <property type="protein sequence ID" value="MCI58395.1"/>
    <property type="molecule type" value="Genomic_DNA"/>
</dbReference>
<keyword evidence="3" id="KW-1185">Reference proteome</keyword>
<name>A0A392TEN0_9FABA</name>
<feature type="region of interest" description="Disordered" evidence="1">
    <location>
        <begin position="1"/>
        <end position="29"/>
    </location>
</feature>
<evidence type="ECO:0000313" key="3">
    <source>
        <dbReference type="Proteomes" id="UP000265520"/>
    </source>
</evidence>
<accession>A0A392TEN0</accession>
<evidence type="ECO:0000313" key="2">
    <source>
        <dbReference type="EMBL" id="MCI58395.1"/>
    </source>
</evidence>
<protein>
    <submittedName>
        <fullName evidence="2">Disease resistance protein</fullName>
    </submittedName>
</protein>
<organism evidence="2 3">
    <name type="scientific">Trifolium medium</name>
    <dbReference type="NCBI Taxonomy" id="97028"/>
    <lineage>
        <taxon>Eukaryota</taxon>
        <taxon>Viridiplantae</taxon>
        <taxon>Streptophyta</taxon>
        <taxon>Embryophyta</taxon>
        <taxon>Tracheophyta</taxon>
        <taxon>Spermatophyta</taxon>
        <taxon>Magnoliopsida</taxon>
        <taxon>eudicotyledons</taxon>
        <taxon>Gunneridae</taxon>
        <taxon>Pentapetalae</taxon>
        <taxon>rosids</taxon>
        <taxon>fabids</taxon>
        <taxon>Fabales</taxon>
        <taxon>Fabaceae</taxon>
        <taxon>Papilionoideae</taxon>
        <taxon>50 kb inversion clade</taxon>
        <taxon>NPAAA clade</taxon>
        <taxon>Hologalegina</taxon>
        <taxon>IRL clade</taxon>
        <taxon>Trifolieae</taxon>
        <taxon>Trifolium</taxon>
    </lineage>
</organism>
<comment type="caution">
    <text evidence="2">The sequence shown here is derived from an EMBL/GenBank/DDBJ whole genome shotgun (WGS) entry which is preliminary data.</text>
</comment>
<proteinExistence type="predicted"/>